<name>A0A086TJ99_9FUNG</name>
<proteinExistence type="predicted"/>
<sequence length="247" mass="27279">MSSRMNDVFTIDPTTRLLSLRPDLRNNRQFMKVWRQRPFTFAPDVIRAMAVPLMAEGDDLNQRILSTPIRLPTKTTGMATWFNGPDSGRPSFLTRPGLSGGEDFTGKSQPASFEPDSGTTNIGHSHRYALSANTHLRTKTTSFSYARSNDRSGSRFSASTQTNSSGRMMSSALGYHSCPTWSTFANDITALPTSSSSVRYSGSGECIVLLSSTTLLSLEVAEVNVAQHNLNTLINQNNYRQQKRIRA</sequence>
<dbReference type="Proteomes" id="UP000243308">
    <property type="component" value="Unassembled WGS sequence"/>
</dbReference>
<feature type="region of interest" description="Disordered" evidence="1">
    <location>
        <begin position="144"/>
        <end position="163"/>
    </location>
</feature>
<evidence type="ECO:0000313" key="3">
    <source>
        <dbReference type="Proteomes" id="UP000243308"/>
    </source>
</evidence>
<accession>A0A086TJ99</accession>
<organism evidence="2 3">
    <name type="scientific">Podila verticillata NRRL 6337</name>
    <dbReference type="NCBI Taxonomy" id="1069443"/>
    <lineage>
        <taxon>Eukaryota</taxon>
        <taxon>Fungi</taxon>
        <taxon>Fungi incertae sedis</taxon>
        <taxon>Mucoromycota</taxon>
        <taxon>Mortierellomycotina</taxon>
        <taxon>Mortierellomycetes</taxon>
        <taxon>Mortierellales</taxon>
        <taxon>Mortierellaceae</taxon>
        <taxon>Podila</taxon>
    </lineage>
</organism>
<feature type="compositionally biased region" description="Polar residues" evidence="1">
    <location>
        <begin position="154"/>
        <end position="163"/>
    </location>
</feature>
<feature type="region of interest" description="Disordered" evidence="1">
    <location>
        <begin position="98"/>
        <end position="120"/>
    </location>
</feature>
<reference evidence="2 3" key="1">
    <citation type="submission" date="2011-02" db="EMBL/GenBank/DDBJ databases">
        <title>The Genome Sequence of Mortierella verticillata NRRL 6337.</title>
        <authorList>
            <consortium name="The Broad Institute Genome Sequencing Platform"/>
            <person name="Russ C."/>
            <person name="Cuomo C."/>
            <person name="Burger G."/>
            <person name="Gray M.W."/>
            <person name="Holland P.W.H."/>
            <person name="King N."/>
            <person name="Lang F.B.F."/>
            <person name="Roger A.J."/>
            <person name="Ruiz-Trillo I."/>
            <person name="Young S.K."/>
            <person name="Zeng Q."/>
            <person name="Gargeya S."/>
            <person name="Alvarado L."/>
            <person name="Berlin A."/>
            <person name="Chapman S.B."/>
            <person name="Chen Z."/>
            <person name="Freedman E."/>
            <person name="Gellesch M."/>
            <person name="Goldberg J."/>
            <person name="Griggs A."/>
            <person name="Gujja S."/>
            <person name="Heilman E."/>
            <person name="Heiman D."/>
            <person name="Howarth C."/>
            <person name="Mehta T."/>
            <person name="Neiman D."/>
            <person name="Pearson M."/>
            <person name="Roberts A."/>
            <person name="Saif S."/>
            <person name="Shea T."/>
            <person name="Shenoy N."/>
            <person name="Sisk P."/>
            <person name="Stolte C."/>
            <person name="Sykes S."/>
            <person name="White J."/>
            <person name="Yandava C."/>
            <person name="Haas B."/>
            <person name="Nusbaum C."/>
            <person name="Birren B."/>
        </authorList>
    </citation>
    <scope>NUCLEOTIDE SEQUENCE [LARGE SCALE GENOMIC DNA]</scope>
    <source>
        <strain evidence="2 3">NRRL 6337</strain>
    </source>
</reference>
<dbReference type="AlphaFoldDB" id="A0A086TJ99"/>
<keyword evidence="3" id="KW-1185">Reference proteome</keyword>
<protein>
    <submittedName>
        <fullName evidence="2">Uncharacterized protein</fullName>
    </submittedName>
</protein>
<feature type="compositionally biased region" description="Polar residues" evidence="1">
    <location>
        <begin position="106"/>
        <end position="120"/>
    </location>
</feature>
<dbReference type="EMBL" id="KN042434">
    <property type="protein sequence ID" value="KFH62026.1"/>
    <property type="molecule type" value="Genomic_DNA"/>
</dbReference>
<evidence type="ECO:0000256" key="1">
    <source>
        <dbReference type="SAM" id="MobiDB-lite"/>
    </source>
</evidence>
<gene>
    <name evidence="2" type="ORF">MVEG_12180</name>
</gene>
<evidence type="ECO:0000313" key="2">
    <source>
        <dbReference type="EMBL" id="KFH62026.1"/>
    </source>
</evidence>